<proteinExistence type="predicted"/>
<comment type="caution">
    <text evidence="1">The sequence shown here is derived from an EMBL/GenBank/DDBJ whole genome shotgun (WGS) entry which is preliminary data.</text>
</comment>
<sequence length="76" mass="8834">MATIFTKEVKMYLKHSPGQLKLINAFMNRTNRRAVSLVLRICNAPWCYLKYVFSLGQILHYLPSYYCSSVGSWVLV</sequence>
<organism evidence="1 2">
    <name type="scientific">Castanea mollissima</name>
    <name type="common">Chinese chestnut</name>
    <dbReference type="NCBI Taxonomy" id="60419"/>
    <lineage>
        <taxon>Eukaryota</taxon>
        <taxon>Viridiplantae</taxon>
        <taxon>Streptophyta</taxon>
        <taxon>Embryophyta</taxon>
        <taxon>Tracheophyta</taxon>
        <taxon>Spermatophyta</taxon>
        <taxon>Magnoliopsida</taxon>
        <taxon>eudicotyledons</taxon>
        <taxon>Gunneridae</taxon>
        <taxon>Pentapetalae</taxon>
        <taxon>rosids</taxon>
        <taxon>fabids</taxon>
        <taxon>Fagales</taxon>
        <taxon>Fagaceae</taxon>
        <taxon>Castanea</taxon>
    </lineage>
</organism>
<dbReference type="Proteomes" id="UP000737018">
    <property type="component" value="Unassembled WGS sequence"/>
</dbReference>
<evidence type="ECO:0000313" key="2">
    <source>
        <dbReference type="Proteomes" id="UP000737018"/>
    </source>
</evidence>
<dbReference type="EMBL" id="JRKL02004761">
    <property type="protein sequence ID" value="KAF3951831.1"/>
    <property type="molecule type" value="Genomic_DNA"/>
</dbReference>
<accession>A0A8J4QI67</accession>
<gene>
    <name evidence="1" type="ORF">CMV_022556</name>
</gene>
<name>A0A8J4QI67_9ROSI</name>
<keyword evidence="2" id="KW-1185">Reference proteome</keyword>
<protein>
    <submittedName>
        <fullName evidence="1">Uncharacterized protein</fullName>
    </submittedName>
</protein>
<reference evidence="1" key="1">
    <citation type="submission" date="2020-03" db="EMBL/GenBank/DDBJ databases">
        <title>Castanea mollissima Vanexum genome sequencing.</title>
        <authorList>
            <person name="Staton M."/>
        </authorList>
    </citation>
    <scope>NUCLEOTIDE SEQUENCE</scope>
    <source>
        <tissue evidence="1">Leaf</tissue>
    </source>
</reference>
<evidence type="ECO:0000313" key="1">
    <source>
        <dbReference type="EMBL" id="KAF3951831.1"/>
    </source>
</evidence>
<dbReference type="AlphaFoldDB" id="A0A8J4QI67"/>